<evidence type="ECO:0000256" key="1">
    <source>
        <dbReference type="ARBA" id="ARBA00001924"/>
    </source>
</evidence>
<feature type="region of interest" description="Disordered" evidence="5">
    <location>
        <begin position="82"/>
        <end position="102"/>
    </location>
</feature>
<dbReference type="SUPFAM" id="SSF81296">
    <property type="entry name" value="E set domains"/>
    <property type="match status" value="1"/>
</dbReference>
<evidence type="ECO:0000256" key="3">
    <source>
        <dbReference type="ARBA" id="ARBA00022723"/>
    </source>
</evidence>
<gene>
    <name evidence="9" type="ordered locus">Nham_4081</name>
</gene>
<keyword evidence="6" id="KW-0472">Membrane</keyword>
<evidence type="ECO:0000256" key="4">
    <source>
        <dbReference type="ARBA" id="ARBA00023002"/>
    </source>
</evidence>
<dbReference type="Gene3D" id="2.60.40.650">
    <property type="match status" value="1"/>
</dbReference>
<feature type="domain" description="Oxidoreductase molybdopterin-binding" evidence="7">
    <location>
        <begin position="141"/>
        <end position="313"/>
    </location>
</feature>
<feature type="compositionally biased region" description="Basic and acidic residues" evidence="5">
    <location>
        <begin position="8"/>
        <end position="21"/>
    </location>
</feature>
<dbReference type="HOGENOM" id="CLU_003827_5_5_5"/>
<dbReference type="GO" id="GO:0043546">
    <property type="term" value="F:molybdopterin cofactor binding"/>
    <property type="evidence" value="ECO:0007669"/>
    <property type="project" value="TreeGrafter"/>
</dbReference>
<keyword evidence="4" id="KW-0560">Oxidoreductase</keyword>
<feature type="domain" description="Moybdenum cofactor oxidoreductase dimerisation" evidence="8">
    <location>
        <begin position="342"/>
        <end position="458"/>
    </location>
</feature>
<dbReference type="Gene3D" id="3.90.420.10">
    <property type="entry name" value="Oxidoreductase, molybdopterin-binding domain"/>
    <property type="match status" value="1"/>
</dbReference>
<dbReference type="AlphaFoldDB" id="Q1QGB1"/>
<dbReference type="PANTHER" id="PTHR19372:SF7">
    <property type="entry name" value="SULFITE OXIDASE, MITOCHONDRIAL"/>
    <property type="match status" value="1"/>
</dbReference>
<dbReference type="InterPro" id="IPR000572">
    <property type="entry name" value="OxRdtase_Mopterin-bd_dom"/>
</dbReference>
<keyword evidence="10" id="KW-1185">Reference proteome</keyword>
<feature type="region of interest" description="Disordered" evidence="5">
    <location>
        <begin position="1"/>
        <end position="21"/>
    </location>
</feature>
<evidence type="ECO:0000256" key="2">
    <source>
        <dbReference type="ARBA" id="ARBA00022505"/>
    </source>
</evidence>
<name>Q1QGB1_NITHX</name>
<evidence type="ECO:0000259" key="8">
    <source>
        <dbReference type="Pfam" id="PF03404"/>
    </source>
</evidence>
<evidence type="ECO:0000256" key="6">
    <source>
        <dbReference type="SAM" id="Phobius"/>
    </source>
</evidence>
<dbReference type="InterPro" id="IPR006311">
    <property type="entry name" value="TAT_signal"/>
</dbReference>
<keyword evidence="2" id="KW-0500">Molybdenum</keyword>
<geneLocation type="plasmid" evidence="10">
    <name>pNITHX1</name>
</geneLocation>
<dbReference type="Pfam" id="PF00174">
    <property type="entry name" value="Oxidored_molyb"/>
    <property type="match status" value="1"/>
</dbReference>
<dbReference type="PRINTS" id="PR00407">
    <property type="entry name" value="EUMOPTERIN"/>
</dbReference>
<evidence type="ECO:0000313" key="10">
    <source>
        <dbReference type="Proteomes" id="UP000001953"/>
    </source>
</evidence>
<dbReference type="GO" id="GO:0008482">
    <property type="term" value="F:sulfite oxidase activity"/>
    <property type="evidence" value="ECO:0007669"/>
    <property type="project" value="TreeGrafter"/>
</dbReference>
<evidence type="ECO:0000259" key="7">
    <source>
        <dbReference type="Pfam" id="PF00174"/>
    </source>
</evidence>
<evidence type="ECO:0000313" key="9">
    <source>
        <dbReference type="EMBL" id="ABE64736.1"/>
    </source>
</evidence>
<keyword evidence="6" id="KW-1133">Transmembrane helix</keyword>
<dbReference type="GO" id="GO:0006790">
    <property type="term" value="P:sulfur compound metabolic process"/>
    <property type="evidence" value="ECO:0007669"/>
    <property type="project" value="TreeGrafter"/>
</dbReference>
<comment type="cofactor">
    <cofactor evidence="1">
        <name>Mo-molybdopterin</name>
        <dbReference type="ChEBI" id="CHEBI:71302"/>
    </cofactor>
</comment>
<keyword evidence="9" id="KW-0614">Plasmid</keyword>
<dbReference type="RefSeq" id="WP_011504999.1">
    <property type="nucleotide sequence ID" value="NC_007959.1"/>
</dbReference>
<dbReference type="GO" id="GO:0020037">
    <property type="term" value="F:heme binding"/>
    <property type="evidence" value="ECO:0007669"/>
    <property type="project" value="TreeGrafter"/>
</dbReference>
<proteinExistence type="predicted"/>
<sequence length="461" mass="49974">MSKMQMFKSHERSVERSLDELYNDDAERADAEVFGRKVSASRRGFLGGAGLAAMSAAVGGAIPFAANMPGGLIPAALAQNAPAAGESPAPAPKGPQHLQFPGKSDGLVVLGDRPLVAETPENLLDDDTTPTDKLFVRNNGQIPEESKDPDKWSFVIDGEVNNKLTLTLGELKAKHKPVTRRLVLECGGNGRSFFTPQARGNQWTNGGVGCPEWTGVKLADIIKSAGLKPSAVFSGHYGRDLHLSGDESKPTLSRGVPIKKLMDENNLIVFALNGKPLPNIHGGPVRLFIPGWPGSLSAKWLSRIWIRDKEHDGPGMTEFAYRVPIKPMIPGAKGDPKNFQILESMPIRSIITSPANGDKIAAGTKEIKLRGAAWAGDFTVDHVDVSTDFGATWTRVKLSKPKNKYDWQRWTTTVKLPTDGYYEIWARGTDSRGVMQPHMAGFWNPQGYGGNAMHRIAVLVG</sequence>
<organism evidence="9 10">
    <name type="scientific">Nitrobacter hamburgensis (strain DSM 10229 / NCIMB 13809 / X14)</name>
    <dbReference type="NCBI Taxonomy" id="323097"/>
    <lineage>
        <taxon>Bacteria</taxon>
        <taxon>Pseudomonadati</taxon>
        <taxon>Pseudomonadota</taxon>
        <taxon>Alphaproteobacteria</taxon>
        <taxon>Hyphomicrobiales</taxon>
        <taxon>Nitrobacteraceae</taxon>
        <taxon>Nitrobacter</taxon>
    </lineage>
</organism>
<dbReference type="EMBL" id="CP000320">
    <property type="protein sequence ID" value="ABE64736.1"/>
    <property type="molecule type" value="Genomic_DNA"/>
</dbReference>
<dbReference type="PANTHER" id="PTHR19372">
    <property type="entry name" value="SULFITE REDUCTASE"/>
    <property type="match status" value="1"/>
</dbReference>
<dbReference type="InterPro" id="IPR005066">
    <property type="entry name" value="MoCF_OxRdtse_dimer"/>
</dbReference>
<dbReference type="PROSITE" id="PS51318">
    <property type="entry name" value="TAT"/>
    <property type="match status" value="1"/>
</dbReference>
<dbReference type="Pfam" id="PF03404">
    <property type="entry name" value="Mo-co_dimer"/>
    <property type="match status" value="1"/>
</dbReference>
<dbReference type="InterPro" id="IPR014756">
    <property type="entry name" value="Ig_E-set"/>
</dbReference>
<dbReference type="GO" id="GO:0030151">
    <property type="term" value="F:molybdenum ion binding"/>
    <property type="evidence" value="ECO:0007669"/>
    <property type="project" value="InterPro"/>
</dbReference>
<keyword evidence="3" id="KW-0479">Metal-binding</keyword>
<keyword evidence="6" id="KW-0812">Transmembrane</keyword>
<dbReference type="CDD" id="cd02110">
    <property type="entry name" value="SO_family_Moco_dimer"/>
    <property type="match status" value="1"/>
</dbReference>
<accession>Q1QGB1</accession>
<dbReference type="KEGG" id="nha:Nham_4081"/>
<evidence type="ECO:0000256" key="5">
    <source>
        <dbReference type="SAM" id="MobiDB-lite"/>
    </source>
</evidence>
<dbReference type="InterPro" id="IPR008335">
    <property type="entry name" value="Mopterin_OxRdtase_euk"/>
</dbReference>
<dbReference type="SUPFAM" id="SSF56524">
    <property type="entry name" value="Oxidoreductase molybdopterin-binding domain"/>
    <property type="match status" value="1"/>
</dbReference>
<feature type="transmembrane region" description="Helical" evidence="6">
    <location>
        <begin position="45"/>
        <end position="66"/>
    </location>
</feature>
<reference evidence="10" key="1">
    <citation type="submission" date="2006-03" db="EMBL/GenBank/DDBJ databases">
        <title>Complete sequence of plasmid 1 of Nitrobacter hamburgensis X14.</title>
        <authorList>
            <consortium name="US DOE Joint Genome Institute"/>
            <person name="Copeland A."/>
            <person name="Lucas S."/>
            <person name="Lapidus A."/>
            <person name="Barry K."/>
            <person name="Detter J.C."/>
            <person name="Glavina del Rio T."/>
            <person name="Hammon N."/>
            <person name="Israni S."/>
            <person name="Dalin E."/>
            <person name="Tice H."/>
            <person name="Pitluck S."/>
            <person name="Chain P."/>
            <person name="Malfatti S."/>
            <person name="Shin M."/>
            <person name="Vergez L."/>
            <person name="Schmutz J."/>
            <person name="Larimer F."/>
            <person name="Land M."/>
            <person name="Hauser L."/>
            <person name="Kyrpides N."/>
            <person name="Ivanova N."/>
            <person name="Ward B."/>
            <person name="Arp D."/>
            <person name="Klotz M."/>
            <person name="Stein L."/>
            <person name="O'Mullan G."/>
            <person name="Starkenburg S."/>
            <person name="Sayavedra L."/>
            <person name="Poret-Peterson A.T."/>
            <person name="Gentry M.E."/>
            <person name="Bruce D."/>
            <person name="Richardson P."/>
        </authorList>
    </citation>
    <scope>NUCLEOTIDE SEQUENCE [LARGE SCALE GENOMIC DNA]</scope>
    <source>
        <strain evidence="10">DSM 10229 / NCIMB 13809 / X14</strain>
        <plasmid evidence="10">Plasmid pNITHX1</plasmid>
    </source>
</reference>
<dbReference type="InterPro" id="IPR036374">
    <property type="entry name" value="OxRdtase_Mopterin-bd_sf"/>
</dbReference>
<protein>
    <submittedName>
        <fullName evidence="9">Twin-arginine translocation pathway signal</fullName>
    </submittedName>
</protein>
<dbReference type="Proteomes" id="UP000001953">
    <property type="component" value="Plasmid 1"/>
</dbReference>